<dbReference type="PIRSF" id="PIRSF002746">
    <property type="entry name" value="Gluconate_transporter"/>
    <property type="match status" value="1"/>
</dbReference>
<feature type="transmembrane region" description="Helical" evidence="8">
    <location>
        <begin position="310"/>
        <end position="328"/>
    </location>
</feature>
<dbReference type="GO" id="GO:0015128">
    <property type="term" value="F:gluconate transmembrane transporter activity"/>
    <property type="evidence" value="ECO:0007669"/>
    <property type="project" value="InterPro"/>
</dbReference>
<dbReference type="GO" id="GO:0005886">
    <property type="term" value="C:plasma membrane"/>
    <property type="evidence" value="ECO:0007669"/>
    <property type="project" value="UniProtKB-SubCell"/>
</dbReference>
<sequence>MSKFHKPMSAFLPLIYVIAAILLLILLILWVKLDTFISFLIVSIVLALACNMSGPAIGLAISNGIGSTLGSLVTILGFGAMLGKLVADSGAAQQITSSMVRIFGVRHIQWGMALAGLLVGIPMFYTAGFVIVVPLIFATGMSTRLPLLYIGIPMISALSTAHGFLPPHPSPTAISQQLGADIGKTLLYGLIISIPTIALAGPVFGRTLKKMNITPEQGLLNITFREEKDMPGLGISLATALLPLILLTITTALAPVMQEGSVLHRTVNFIGDPNIAMLLSVLVAIYFLGVRRGQPVKAVMKSIEQALKDITPVMLIIAGAGVFMQVIKDGGINTYIGEALKDLPVSPLVLGWLISAVIRVCVGSATVAGLTTVGILLPLIQQQVVHPELMVLSIGAGSLMFSHVNDGGFWLFKEYFNLSIKQTFATWSVMETIVSVCGLLGVLVLEQFIG</sequence>
<comment type="caution">
    <text evidence="9">The sequence shown here is derived from an EMBL/GenBank/DDBJ whole genome shotgun (WGS) entry which is preliminary data.</text>
</comment>
<feature type="transmembrane region" description="Helical" evidence="8">
    <location>
        <begin position="107"/>
        <end position="135"/>
    </location>
</feature>
<gene>
    <name evidence="9" type="primary">gntM</name>
    <name evidence="9" type="ORF">CCY01nite_21760</name>
</gene>
<feature type="transmembrane region" description="Helical" evidence="8">
    <location>
        <begin position="12"/>
        <end position="31"/>
    </location>
</feature>
<name>A0A512RJP2_9BACT</name>
<dbReference type="Proteomes" id="UP000321436">
    <property type="component" value="Unassembled WGS sequence"/>
</dbReference>
<feature type="transmembrane region" description="Helical" evidence="8">
    <location>
        <begin position="348"/>
        <end position="377"/>
    </location>
</feature>
<comment type="subcellular location">
    <subcellularLocation>
        <location evidence="1">Cell membrane</location>
        <topology evidence="1">Multi-pass membrane protein</topology>
    </subcellularLocation>
</comment>
<evidence type="ECO:0000256" key="8">
    <source>
        <dbReference type="SAM" id="Phobius"/>
    </source>
</evidence>
<dbReference type="PANTHER" id="PTHR30354:SF22">
    <property type="entry name" value="HIGH-AFFINITY GLUCONATE TRANSPORTER"/>
    <property type="match status" value="1"/>
</dbReference>
<evidence type="ECO:0000256" key="1">
    <source>
        <dbReference type="ARBA" id="ARBA00004651"/>
    </source>
</evidence>
<keyword evidence="10" id="KW-1185">Reference proteome</keyword>
<dbReference type="PANTHER" id="PTHR30354">
    <property type="entry name" value="GNT FAMILY GLUCONATE TRANSPORTER"/>
    <property type="match status" value="1"/>
</dbReference>
<feature type="transmembrane region" description="Helical" evidence="8">
    <location>
        <begin position="269"/>
        <end position="289"/>
    </location>
</feature>
<comment type="similarity">
    <text evidence="7">Belongs to the GntP permease family.</text>
</comment>
<dbReference type="EMBL" id="BKAU01000001">
    <property type="protein sequence ID" value="GEP95916.1"/>
    <property type="molecule type" value="Genomic_DNA"/>
</dbReference>
<evidence type="ECO:0000313" key="9">
    <source>
        <dbReference type="EMBL" id="GEP95916.1"/>
    </source>
</evidence>
<reference evidence="9 10" key="1">
    <citation type="submission" date="2019-07" db="EMBL/GenBank/DDBJ databases">
        <title>Whole genome shotgun sequence of Chitinophaga cymbidii NBRC 109752.</title>
        <authorList>
            <person name="Hosoyama A."/>
            <person name="Uohara A."/>
            <person name="Ohji S."/>
            <person name="Ichikawa N."/>
        </authorList>
    </citation>
    <scope>NUCLEOTIDE SEQUENCE [LARGE SCALE GENOMIC DNA]</scope>
    <source>
        <strain evidence="9 10">NBRC 109752</strain>
    </source>
</reference>
<dbReference type="InterPro" id="IPR003474">
    <property type="entry name" value="Glcn_transporter"/>
</dbReference>
<dbReference type="Pfam" id="PF02447">
    <property type="entry name" value="GntP_permease"/>
    <property type="match status" value="1"/>
</dbReference>
<evidence type="ECO:0000256" key="6">
    <source>
        <dbReference type="ARBA" id="ARBA00023136"/>
    </source>
</evidence>
<feature type="transmembrane region" description="Helical" evidence="8">
    <location>
        <begin position="389"/>
        <end position="412"/>
    </location>
</feature>
<feature type="transmembrane region" description="Helical" evidence="8">
    <location>
        <begin position="37"/>
        <end position="61"/>
    </location>
</feature>
<evidence type="ECO:0000256" key="5">
    <source>
        <dbReference type="ARBA" id="ARBA00022989"/>
    </source>
</evidence>
<proteinExistence type="inferred from homology"/>
<evidence type="ECO:0000256" key="2">
    <source>
        <dbReference type="ARBA" id="ARBA00022448"/>
    </source>
</evidence>
<organism evidence="9 10">
    <name type="scientific">Chitinophaga cymbidii</name>
    <dbReference type="NCBI Taxonomy" id="1096750"/>
    <lineage>
        <taxon>Bacteria</taxon>
        <taxon>Pseudomonadati</taxon>
        <taxon>Bacteroidota</taxon>
        <taxon>Chitinophagia</taxon>
        <taxon>Chitinophagales</taxon>
        <taxon>Chitinophagaceae</taxon>
        <taxon>Chitinophaga</taxon>
    </lineage>
</organism>
<evidence type="ECO:0000313" key="10">
    <source>
        <dbReference type="Proteomes" id="UP000321436"/>
    </source>
</evidence>
<evidence type="ECO:0000256" key="4">
    <source>
        <dbReference type="ARBA" id="ARBA00022692"/>
    </source>
</evidence>
<dbReference type="AlphaFoldDB" id="A0A512RJP2"/>
<keyword evidence="2" id="KW-0813">Transport</keyword>
<keyword evidence="4 8" id="KW-0812">Transmembrane</keyword>
<feature type="transmembrane region" description="Helical" evidence="8">
    <location>
        <begin position="185"/>
        <end position="204"/>
    </location>
</feature>
<feature type="transmembrane region" description="Helical" evidence="8">
    <location>
        <begin position="424"/>
        <end position="445"/>
    </location>
</feature>
<protein>
    <submittedName>
        <fullName evidence="9">Idonate transporter</fullName>
    </submittedName>
</protein>
<keyword evidence="3" id="KW-1003">Cell membrane</keyword>
<evidence type="ECO:0000256" key="7">
    <source>
        <dbReference type="ARBA" id="ARBA00049663"/>
    </source>
</evidence>
<keyword evidence="5 8" id="KW-1133">Transmembrane helix</keyword>
<feature type="transmembrane region" description="Helical" evidence="8">
    <location>
        <begin position="147"/>
        <end position="165"/>
    </location>
</feature>
<feature type="transmembrane region" description="Helical" evidence="8">
    <location>
        <begin position="233"/>
        <end position="257"/>
    </location>
</feature>
<feature type="transmembrane region" description="Helical" evidence="8">
    <location>
        <begin position="68"/>
        <end position="87"/>
    </location>
</feature>
<dbReference type="NCBIfam" id="TIGR00791">
    <property type="entry name" value="gntP"/>
    <property type="match status" value="1"/>
</dbReference>
<keyword evidence="6 8" id="KW-0472">Membrane</keyword>
<evidence type="ECO:0000256" key="3">
    <source>
        <dbReference type="ARBA" id="ARBA00022475"/>
    </source>
</evidence>
<accession>A0A512RJP2</accession>